<evidence type="ECO:0000256" key="1">
    <source>
        <dbReference type="ARBA" id="ARBA00004413"/>
    </source>
</evidence>
<evidence type="ECO:0000313" key="10">
    <source>
        <dbReference type="Proteomes" id="UP000030759"/>
    </source>
</evidence>
<accession>A0A061HUX2</accession>
<dbReference type="SUPFAM" id="SSF101801">
    <property type="entry name" value="Surface presentation of antigens (SPOA)"/>
    <property type="match status" value="1"/>
</dbReference>
<evidence type="ECO:0000256" key="6">
    <source>
        <dbReference type="ARBA" id="ARBA00023136"/>
    </source>
</evidence>
<comment type="similarity">
    <text evidence="2">Belongs to the FliN/MopA/SpaO family.</text>
</comment>
<proteinExistence type="inferred from homology"/>
<evidence type="ECO:0000256" key="7">
    <source>
        <dbReference type="SAM" id="MobiDB-lite"/>
    </source>
</evidence>
<protein>
    <submittedName>
        <fullName evidence="9">Flagellar motor switch protein fliN</fullName>
    </submittedName>
</protein>
<dbReference type="PRINTS" id="PR00956">
    <property type="entry name" value="FLGMOTORFLIN"/>
</dbReference>
<dbReference type="GO" id="GO:0005886">
    <property type="term" value="C:plasma membrane"/>
    <property type="evidence" value="ECO:0007669"/>
    <property type="project" value="UniProtKB-SubCell"/>
</dbReference>
<keyword evidence="5" id="KW-0283">Flagellar rotation</keyword>
<dbReference type="GO" id="GO:0003774">
    <property type="term" value="F:cytoskeletal motor activity"/>
    <property type="evidence" value="ECO:0007669"/>
    <property type="project" value="InterPro"/>
</dbReference>
<keyword evidence="3" id="KW-1003">Cell membrane</keyword>
<keyword evidence="9" id="KW-0969">Cilium</keyword>
<evidence type="ECO:0000313" key="9">
    <source>
        <dbReference type="EMBL" id="ERE48932.1"/>
    </source>
</evidence>
<evidence type="ECO:0000256" key="2">
    <source>
        <dbReference type="ARBA" id="ARBA00009226"/>
    </source>
</evidence>
<gene>
    <name evidence="9" type="ORF">H671_21538</name>
</gene>
<dbReference type="InterPro" id="IPR012826">
    <property type="entry name" value="FliN"/>
</dbReference>
<dbReference type="NCBIfam" id="TIGR02480">
    <property type="entry name" value="fliN"/>
    <property type="match status" value="1"/>
</dbReference>
<keyword evidence="9" id="KW-0282">Flagellum</keyword>
<keyword evidence="6" id="KW-0472">Membrane</keyword>
<evidence type="ECO:0000256" key="3">
    <source>
        <dbReference type="ARBA" id="ARBA00022475"/>
    </source>
</evidence>
<keyword evidence="4" id="KW-0145">Chemotaxis</keyword>
<organism evidence="9 10">
    <name type="scientific">Cricetulus griseus</name>
    <name type="common">Chinese hamster</name>
    <name type="synonym">Cricetulus barabensis griseus</name>
    <dbReference type="NCBI Taxonomy" id="10029"/>
    <lineage>
        <taxon>Eukaryota</taxon>
        <taxon>Metazoa</taxon>
        <taxon>Chordata</taxon>
        <taxon>Craniata</taxon>
        <taxon>Vertebrata</taxon>
        <taxon>Euteleostomi</taxon>
        <taxon>Mammalia</taxon>
        <taxon>Eutheria</taxon>
        <taxon>Euarchontoglires</taxon>
        <taxon>Glires</taxon>
        <taxon>Rodentia</taxon>
        <taxon>Myomorpha</taxon>
        <taxon>Muroidea</taxon>
        <taxon>Cricetidae</taxon>
        <taxon>Cricetinae</taxon>
        <taxon>Cricetulus</taxon>
    </lineage>
</organism>
<dbReference type="Proteomes" id="UP000030759">
    <property type="component" value="Unassembled WGS sequence"/>
</dbReference>
<reference evidence="10" key="1">
    <citation type="journal article" date="2013" name="Nat. Biotechnol.">
        <title>Chinese hamster genome sequenced from sorted chromosomes.</title>
        <authorList>
            <person name="Brinkrolf K."/>
            <person name="Rupp O."/>
            <person name="Laux H."/>
            <person name="Kollin F."/>
            <person name="Ernst W."/>
            <person name="Linke B."/>
            <person name="Kofler R."/>
            <person name="Romand S."/>
            <person name="Hesse F."/>
            <person name="Budach W.E."/>
            <person name="Galosy S."/>
            <person name="Muller D."/>
            <person name="Noll T."/>
            <person name="Wienberg J."/>
            <person name="Jostock T."/>
            <person name="Leonard M."/>
            <person name="Grillari J."/>
            <person name="Tauch A."/>
            <person name="Goesmann A."/>
            <person name="Helk B."/>
            <person name="Mott J.E."/>
            <person name="Puhler A."/>
            <person name="Borth N."/>
        </authorList>
    </citation>
    <scope>NUCLEOTIDE SEQUENCE [LARGE SCALE GENOMIC DNA]</scope>
    <source>
        <strain evidence="10">17A/GY</strain>
    </source>
</reference>
<dbReference type="InterPro" id="IPR001172">
    <property type="entry name" value="FliN_T3SS_HrcQb"/>
</dbReference>
<dbReference type="Pfam" id="PF01052">
    <property type="entry name" value="FliMN_C"/>
    <property type="match status" value="1"/>
</dbReference>
<feature type="region of interest" description="Disordered" evidence="7">
    <location>
        <begin position="1"/>
        <end position="20"/>
    </location>
</feature>
<feature type="domain" description="Flagellar motor switch protein FliN-like C-terminal" evidence="8">
    <location>
        <begin position="70"/>
        <end position="140"/>
    </location>
</feature>
<dbReference type="InterPro" id="IPR051469">
    <property type="entry name" value="FliN/MopA/SpaO"/>
</dbReference>
<dbReference type="Gene3D" id="2.30.330.10">
    <property type="entry name" value="SpoA-like"/>
    <property type="match status" value="1"/>
</dbReference>
<dbReference type="AlphaFoldDB" id="A0A061HUX2"/>
<name>A0A061HUX2_CRIGR</name>
<dbReference type="EMBL" id="KE689919">
    <property type="protein sequence ID" value="ERE48932.1"/>
    <property type="molecule type" value="Genomic_DNA"/>
</dbReference>
<dbReference type="PANTHER" id="PTHR43484:SF1">
    <property type="entry name" value="FLAGELLAR MOTOR SWITCH PROTEIN FLIN"/>
    <property type="match status" value="1"/>
</dbReference>
<evidence type="ECO:0000256" key="5">
    <source>
        <dbReference type="ARBA" id="ARBA00022779"/>
    </source>
</evidence>
<dbReference type="PANTHER" id="PTHR43484">
    <property type="match status" value="1"/>
</dbReference>
<dbReference type="InterPro" id="IPR036429">
    <property type="entry name" value="SpoA-like_sf"/>
</dbReference>
<comment type="subcellular location">
    <subcellularLocation>
        <location evidence="1">Cell membrane</location>
        <topology evidence="1">Peripheral membrane protein</topology>
        <orientation evidence="1">Cytoplasmic side</orientation>
    </subcellularLocation>
</comment>
<keyword evidence="9" id="KW-0966">Cell projection</keyword>
<evidence type="ECO:0000259" key="8">
    <source>
        <dbReference type="Pfam" id="PF01052"/>
    </source>
</evidence>
<dbReference type="InterPro" id="IPR001543">
    <property type="entry name" value="FliN-like_C"/>
</dbReference>
<sequence>MTTNSNSTPIDDEQPPVTDQINAMDDWAAALAEQNAAQNTQSKDDAGSLAASVFAPLTSDTQRINLDLDTLKDVPVQMTVELGRTRLTIKELLQLGQGSVVELSALAGEPLDILINGHLIAQGEVVVVGESYGVRLTDILTPSDRLRRLSTPR</sequence>
<dbReference type="GO" id="GO:0006935">
    <property type="term" value="P:chemotaxis"/>
    <property type="evidence" value="ECO:0007669"/>
    <property type="project" value="UniProtKB-KW"/>
</dbReference>
<evidence type="ECO:0000256" key="4">
    <source>
        <dbReference type="ARBA" id="ARBA00022500"/>
    </source>
</evidence>